<evidence type="ECO:0000313" key="10">
    <source>
        <dbReference type="EMBL" id="CAF4103303.1"/>
    </source>
</evidence>
<keyword evidence="11" id="KW-1185">Reference proteome</keyword>
<dbReference type="Proteomes" id="UP000682733">
    <property type="component" value="Unassembled WGS sequence"/>
</dbReference>
<evidence type="ECO:0000313" key="11">
    <source>
        <dbReference type="Proteomes" id="UP000663829"/>
    </source>
</evidence>
<feature type="transmembrane region" description="Helical" evidence="5">
    <location>
        <begin position="80"/>
        <end position="102"/>
    </location>
</feature>
<feature type="transmembrane region" description="Helical" evidence="5">
    <location>
        <begin position="201"/>
        <end position="220"/>
    </location>
</feature>
<dbReference type="EMBL" id="CAJNOQ010012159">
    <property type="protein sequence ID" value="CAF1293421.1"/>
    <property type="molecule type" value="Genomic_DNA"/>
</dbReference>
<feature type="transmembrane region" description="Helical" evidence="5">
    <location>
        <begin position="401"/>
        <end position="422"/>
    </location>
</feature>
<evidence type="ECO:0000256" key="1">
    <source>
        <dbReference type="ARBA" id="ARBA00004141"/>
    </source>
</evidence>
<feature type="transmembrane region" description="Helical" evidence="5">
    <location>
        <begin position="45"/>
        <end position="68"/>
    </location>
</feature>
<dbReference type="SUPFAM" id="SSF103473">
    <property type="entry name" value="MFS general substrate transporter"/>
    <property type="match status" value="1"/>
</dbReference>
<evidence type="ECO:0000256" key="4">
    <source>
        <dbReference type="ARBA" id="ARBA00023136"/>
    </source>
</evidence>
<evidence type="ECO:0000259" key="6">
    <source>
        <dbReference type="PROSITE" id="PS50850"/>
    </source>
</evidence>
<dbReference type="Proteomes" id="UP000663829">
    <property type="component" value="Unassembled WGS sequence"/>
</dbReference>
<feature type="transmembrane region" description="Helical" evidence="5">
    <location>
        <begin position="428"/>
        <end position="451"/>
    </location>
</feature>
<dbReference type="AlphaFoldDB" id="A0A815CY70"/>
<dbReference type="InterPro" id="IPR036259">
    <property type="entry name" value="MFS_trans_sf"/>
</dbReference>
<evidence type="ECO:0000256" key="3">
    <source>
        <dbReference type="ARBA" id="ARBA00022989"/>
    </source>
</evidence>
<dbReference type="PANTHER" id="PTHR23502:SF5">
    <property type="entry name" value="QUINIDINE RESISTANCE PROTEIN 3"/>
    <property type="match status" value="1"/>
</dbReference>
<gene>
    <name evidence="8" type="ORF">GPM918_LOCUS28153</name>
    <name evidence="7" type="ORF">OVA965_LOCUS13552</name>
    <name evidence="10" type="ORF">SRO942_LOCUS28619</name>
    <name evidence="9" type="ORF">TMI583_LOCUS13555</name>
</gene>
<sequence>MIKSLSNIAGEEEEQKEIKNVDLSTSVVDEISIYNIHTKFQHNIILFWISVTVILSPFADTIFLPAIHTIALDLKTNDELVTLTVSVSLISNGISCLIWGVISDRYGRNITMRIGLALFIIFSIICGCAPNITVLIIFRVLQGATVSVTVIVGQGVIADIYPPGERGWATGIFFVPVLVGAVGGPAIGGPLTYFFGWRSTFILLAIISIFILVAHVLIIPETHQYKVLVKYSEKTIIESRDISEPRLVKPWLPLIYLTDLTILLYIVSATVPFAFMMTDQTLLTTLLAQKPYSFNEIQTGVSLLPLGLAAIIGCFLGGALSDKANHYYTNNIPEGRLVPGLIGLILVPFGLAMYGWSFYFRLNAILPILSATIVAFGQSIYRPGVSSYLTVTKQQHAATIVSVNTFLNHSIAGISILVAVLIYPTINIGMFFTILSGINIAAIIPACALTVTRIRSYNKNYQPI</sequence>
<dbReference type="GO" id="GO:0005886">
    <property type="term" value="C:plasma membrane"/>
    <property type="evidence" value="ECO:0007669"/>
    <property type="project" value="TreeGrafter"/>
</dbReference>
<protein>
    <recommendedName>
        <fullName evidence="6">Major facilitator superfamily (MFS) profile domain-containing protein</fullName>
    </recommendedName>
</protein>
<evidence type="ECO:0000313" key="9">
    <source>
        <dbReference type="EMBL" id="CAF3750991.1"/>
    </source>
</evidence>
<keyword evidence="3 5" id="KW-1133">Transmembrane helix</keyword>
<evidence type="ECO:0000256" key="5">
    <source>
        <dbReference type="SAM" id="Phobius"/>
    </source>
</evidence>
<feature type="transmembrane region" description="Helical" evidence="5">
    <location>
        <begin position="114"/>
        <end position="138"/>
    </location>
</feature>
<dbReference type="OrthoDB" id="440553at2759"/>
<dbReference type="InterPro" id="IPR020846">
    <property type="entry name" value="MFS_dom"/>
</dbReference>
<reference evidence="8" key="1">
    <citation type="submission" date="2021-02" db="EMBL/GenBank/DDBJ databases">
        <authorList>
            <person name="Nowell W R."/>
        </authorList>
    </citation>
    <scope>NUCLEOTIDE SEQUENCE</scope>
</reference>
<dbReference type="InterPro" id="IPR011701">
    <property type="entry name" value="MFS"/>
</dbReference>
<evidence type="ECO:0000313" key="8">
    <source>
        <dbReference type="EMBL" id="CAF1293421.1"/>
    </source>
</evidence>
<dbReference type="PROSITE" id="PS50850">
    <property type="entry name" value="MFS"/>
    <property type="match status" value="1"/>
</dbReference>
<name>A0A815CY70_9BILA</name>
<dbReference type="EMBL" id="CAJOBA010005671">
    <property type="protein sequence ID" value="CAF3750991.1"/>
    <property type="molecule type" value="Genomic_DNA"/>
</dbReference>
<feature type="transmembrane region" description="Helical" evidence="5">
    <location>
        <begin position="173"/>
        <end position="195"/>
    </location>
</feature>
<feature type="transmembrane region" description="Helical" evidence="5">
    <location>
        <begin position="254"/>
        <end position="277"/>
    </location>
</feature>
<accession>A0A815CY70</accession>
<comment type="subcellular location">
    <subcellularLocation>
        <location evidence="1">Membrane</location>
        <topology evidence="1">Multi-pass membrane protein</topology>
    </subcellularLocation>
</comment>
<dbReference type="EMBL" id="CAJOBC010033870">
    <property type="protein sequence ID" value="CAF4103303.1"/>
    <property type="molecule type" value="Genomic_DNA"/>
</dbReference>
<feature type="transmembrane region" description="Helical" evidence="5">
    <location>
        <begin position="297"/>
        <end position="316"/>
    </location>
</feature>
<comment type="caution">
    <text evidence="8">The sequence shown here is derived from an EMBL/GenBank/DDBJ whole genome shotgun (WGS) entry which is preliminary data.</text>
</comment>
<organism evidence="8 11">
    <name type="scientific">Didymodactylos carnosus</name>
    <dbReference type="NCBI Taxonomy" id="1234261"/>
    <lineage>
        <taxon>Eukaryota</taxon>
        <taxon>Metazoa</taxon>
        <taxon>Spiralia</taxon>
        <taxon>Gnathifera</taxon>
        <taxon>Rotifera</taxon>
        <taxon>Eurotatoria</taxon>
        <taxon>Bdelloidea</taxon>
        <taxon>Philodinida</taxon>
        <taxon>Philodinidae</taxon>
        <taxon>Didymodactylos</taxon>
    </lineage>
</organism>
<feature type="domain" description="Major facilitator superfamily (MFS) profile" evidence="6">
    <location>
        <begin position="45"/>
        <end position="454"/>
    </location>
</feature>
<dbReference type="Proteomes" id="UP000681722">
    <property type="component" value="Unassembled WGS sequence"/>
</dbReference>
<dbReference type="Proteomes" id="UP000677228">
    <property type="component" value="Unassembled WGS sequence"/>
</dbReference>
<keyword evidence="4 5" id="KW-0472">Membrane</keyword>
<feature type="transmembrane region" description="Helical" evidence="5">
    <location>
        <begin position="337"/>
        <end position="356"/>
    </location>
</feature>
<dbReference type="Pfam" id="PF07690">
    <property type="entry name" value="MFS_1"/>
    <property type="match status" value="1"/>
</dbReference>
<keyword evidence="2 5" id="KW-0812">Transmembrane</keyword>
<evidence type="ECO:0000313" key="7">
    <source>
        <dbReference type="EMBL" id="CAF0980384.1"/>
    </source>
</evidence>
<proteinExistence type="predicted"/>
<dbReference type="EMBL" id="CAJNOK010005665">
    <property type="protein sequence ID" value="CAF0980384.1"/>
    <property type="molecule type" value="Genomic_DNA"/>
</dbReference>
<dbReference type="GO" id="GO:0022857">
    <property type="term" value="F:transmembrane transporter activity"/>
    <property type="evidence" value="ECO:0007669"/>
    <property type="project" value="InterPro"/>
</dbReference>
<dbReference type="PANTHER" id="PTHR23502">
    <property type="entry name" value="MAJOR FACILITATOR SUPERFAMILY"/>
    <property type="match status" value="1"/>
</dbReference>
<evidence type="ECO:0000256" key="2">
    <source>
        <dbReference type="ARBA" id="ARBA00022692"/>
    </source>
</evidence>
<dbReference type="Gene3D" id="1.20.1720.10">
    <property type="entry name" value="Multidrug resistance protein D"/>
    <property type="match status" value="1"/>
</dbReference>